<feature type="compositionally biased region" description="Low complexity" evidence="3">
    <location>
        <begin position="55"/>
        <end position="66"/>
    </location>
</feature>
<dbReference type="InterPro" id="IPR013123">
    <property type="entry name" value="SpoU_subst-bd"/>
</dbReference>
<dbReference type="InterPro" id="IPR029028">
    <property type="entry name" value="Alpha/beta_knot_MTases"/>
</dbReference>
<accession>A0A4R3M7B5</accession>
<feature type="domain" description="RNA 2-O ribose methyltransferase substrate binding" evidence="4">
    <location>
        <begin position="80"/>
        <end position="153"/>
    </location>
</feature>
<dbReference type="GO" id="GO:0006396">
    <property type="term" value="P:RNA processing"/>
    <property type="evidence" value="ECO:0007669"/>
    <property type="project" value="InterPro"/>
</dbReference>
<dbReference type="GO" id="GO:0032259">
    <property type="term" value="P:methylation"/>
    <property type="evidence" value="ECO:0007669"/>
    <property type="project" value="UniProtKB-KW"/>
</dbReference>
<evidence type="ECO:0000256" key="3">
    <source>
        <dbReference type="SAM" id="MobiDB-lite"/>
    </source>
</evidence>
<evidence type="ECO:0000313" key="5">
    <source>
        <dbReference type="EMBL" id="TCT07487.1"/>
    </source>
</evidence>
<sequence>MRGSPLPEGAAPRLTAAHTTHGACARAPALTMASTMSEPPHRPARSGPRRPFGKPGARPSGPARRGGPPPVWSGEDDVALLYGWHTVAEALKNPRRRFRRILATENGLRRLAEEGVTPPVEPEIVRPGEIDKLLGPDAVHQGLLAQCDHLPSPPLAKVAKHDLVLVLDQITDPHNVGAIVRSAAAFGVGAIVTTARHSPLATGVLAKSASGGLEHVPFCLVQNLARALNDLKDNGMLVVGLDSEGPSDIEDAPLRAPLALVLGAEGKGLRQLTRQTCDVLARIDLPGVIKSLNVSNAAALSLGIAVRALRRNVTS</sequence>
<dbReference type="Gene3D" id="3.30.1330.30">
    <property type="match status" value="1"/>
</dbReference>
<dbReference type="EMBL" id="SMAI01000001">
    <property type="protein sequence ID" value="TCT07487.1"/>
    <property type="molecule type" value="Genomic_DNA"/>
</dbReference>
<reference evidence="5 6" key="1">
    <citation type="submission" date="2019-03" db="EMBL/GenBank/DDBJ databases">
        <title>Genomic Encyclopedia of Type Strains, Phase IV (KMG-IV): sequencing the most valuable type-strain genomes for metagenomic binning, comparative biology and taxonomic classification.</title>
        <authorList>
            <person name="Goeker M."/>
        </authorList>
    </citation>
    <scope>NUCLEOTIDE SEQUENCE [LARGE SCALE GENOMIC DNA]</scope>
    <source>
        <strain evidence="5 6">DSM 9035</strain>
    </source>
</reference>
<dbReference type="SUPFAM" id="SSF55315">
    <property type="entry name" value="L30e-like"/>
    <property type="match status" value="1"/>
</dbReference>
<comment type="caution">
    <text evidence="5">The sequence shown here is derived from an EMBL/GenBank/DDBJ whole genome shotgun (WGS) entry which is preliminary data.</text>
</comment>
<dbReference type="InterPro" id="IPR029064">
    <property type="entry name" value="Ribosomal_eL30-like_sf"/>
</dbReference>
<dbReference type="InterPro" id="IPR001537">
    <property type="entry name" value="SpoU_MeTrfase"/>
</dbReference>
<evidence type="ECO:0000256" key="2">
    <source>
        <dbReference type="ARBA" id="ARBA00022679"/>
    </source>
</evidence>
<evidence type="ECO:0000256" key="1">
    <source>
        <dbReference type="ARBA" id="ARBA00022603"/>
    </source>
</evidence>
<dbReference type="GO" id="GO:0003723">
    <property type="term" value="F:RNA binding"/>
    <property type="evidence" value="ECO:0007669"/>
    <property type="project" value="InterPro"/>
</dbReference>
<keyword evidence="1 5" id="KW-0489">Methyltransferase</keyword>
<dbReference type="AlphaFoldDB" id="A0A4R3M7B5"/>
<dbReference type="GO" id="GO:0005829">
    <property type="term" value="C:cytosol"/>
    <property type="evidence" value="ECO:0007669"/>
    <property type="project" value="TreeGrafter"/>
</dbReference>
<dbReference type="Pfam" id="PF08032">
    <property type="entry name" value="SpoU_sub_bind"/>
    <property type="match status" value="1"/>
</dbReference>
<dbReference type="InterPro" id="IPR029026">
    <property type="entry name" value="tRNA_m1G_MTases_N"/>
</dbReference>
<organism evidence="5 6">
    <name type="scientific">Aquabacter spiritensis</name>
    <dbReference type="NCBI Taxonomy" id="933073"/>
    <lineage>
        <taxon>Bacteria</taxon>
        <taxon>Pseudomonadati</taxon>
        <taxon>Pseudomonadota</taxon>
        <taxon>Alphaproteobacteria</taxon>
        <taxon>Hyphomicrobiales</taxon>
        <taxon>Xanthobacteraceae</taxon>
        <taxon>Aquabacter</taxon>
    </lineage>
</organism>
<gene>
    <name evidence="5" type="ORF">EDC64_1014</name>
</gene>
<dbReference type="Gene3D" id="3.40.1280.10">
    <property type="match status" value="1"/>
</dbReference>
<name>A0A4R3M7B5_9HYPH</name>
<dbReference type="PANTHER" id="PTHR46429:SF1">
    <property type="entry name" value="23S RRNA (GUANOSINE-2'-O-)-METHYLTRANSFERASE RLMB"/>
    <property type="match status" value="1"/>
</dbReference>
<dbReference type="InterPro" id="IPR004441">
    <property type="entry name" value="rRNA_MeTrfase_TrmH"/>
</dbReference>
<evidence type="ECO:0000259" key="4">
    <source>
        <dbReference type="SMART" id="SM00967"/>
    </source>
</evidence>
<evidence type="ECO:0000313" key="6">
    <source>
        <dbReference type="Proteomes" id="UP000294664"/>
    </source>
</evidence>
<feature type="region of interest" description="Disordered" evidence="3">
    <location>
        <begin position="1"/>
        <end position="71"/>
    </location>
</feature>
<dbReference type="Pfam" id="PF00588">
    <property type="entry name" value="SpoU_methylase"/>
    <property type="match status" value="1"/>
</dbReference>
<keyword evidence="6" id="KW-1185">Reference proteome</keyword>
<protein>
    <submittedName>
        <fullName evidence="5">23S rRNA (Guanosine2251-2'-O)-methyltransferase</fullName>
    </submittedName>
</protein>
<dbReference type="GO" id="GO:0008173">
    <property type="term" value="F:RNA methyltransferase activity"/>
    <property type="evidence" value="ECO:0007669"/>
    <property type="project" value="InterPro"/>
</dbReference>
<proteinExistence type="predicted"/>
<feature type="compositionally biased region" description="Basic residues" evidence="3">
    <location>
        <begin position="42"/>
        <end position="52"/>
    </location>
</feature>
<keyword evidence="2 5" id="KW-0808">Transferase</keyword>
<dbReference type="PANTHER" id="PTHR46429">
    <property type="entry name" value="23S RRNA (GUANOSINE-2'-O-)-METHYLTRANSFERASE RLMB"/>
    <property type="match status" value="1"/>
</dbReference>
<dbReference type="CDD" id="cd18103">
    <property type="entry name" value="SpoU-like_RlmB"/>
    <property type="match status" value="1"/>
</dbReference>
<dbReference type="SMART" id="SM00967">
    <property type="entry name" value="SpoU_sub_bind"/>
    <property type="match status" value="1"/>
</dbReference>
<dbReference type="Proteomes" id="UP000294664">
    <property type="component" value="Unassembled WGS sequence"/>
</dbReference>
<dbReference type="SUPFAM" id="SSF75217">
    <property type="entry name" value="alpha/beta knot"/>
    <property type="match status" value="1"/>
</dbReference>